<reference evidence="2" key="2">
    <citation type="submission" date="2013-10" db="EMBL/GenBank/DDBJ databases">
        <authorList>
            <person name="Aslett M."/>
        </authorList>
    </citation>
    <scope>NUCLEOTIDE SEQUENCE [LARGE SCALE GENOMIC DNA]</scope>
    <source>
        <strain evidence="2">Houghton</strain>
    </source>
</reference>
<reference evidence="2" key="1">
    <citation type="submission" date="2013-10" db="EMBL/GenBank/DDBJ databases">
        <title>Genomic analysis of the causative agents of coccidiosis in chickens.</title>
        <authorList>
            <person name="Reid A.J."/>
            <person name="Blake D."/>
            <person name="Billington K."/>
            <person name="Browne H."/>
            <person name="Dunn M."/>
            <person name="Hung S."/>
            <person name="Kawahara F."/>
            <person name="Miranda-Saavedra D."/>
            <person name="Mourier T."/>
            <person name="Nagra H."/>
            <person name="Otto T.D."/>
            <person name="Rawlings N."/>
            <person name="Sanchez A."/>
            <person name="Sanders M."/>
            <person name="Subramaniam C."/>
            <person name="Tay Y."/>
            <person name="Dear P."/>
            <person name="Doerig C."/>
            <person name="Gruber A."/>
            <person name="Parkinson J."/>
            <person name="Shirley M."/>
            <person name="Wan K.L."/>
            <person name="Berriman M."/>
            <person name="Tomley F."/>
            <person name="Pain A."/>
        </authorList>
    </citation>
    <scope>NUCLEOTIDE SEQUENCE [LARGE SCALE GENOMIC DNA]</scope>
    <source>
        <strain evidence="2">Houghton</strain>
    </source>
</reference>
<gene>
    <name evidence="2" type="ORF">EBH_0013230</name>
</gene>
<keyword evidence="1" id="KW-0472">Membrane</keyword>
<dbReference type="Proteomes" id="UP000030750">
    <property type="component" value="Unassembled WGS sequence"/>
</dbReference>
<dbReference type="EMBL" id="HG710461">
    <property type="protein sequence ID" value="CDJ46696.1"/>
    <property type="molecule type" value="Genomic_DNA"/>
</dbReference>
<evidence type="ECO:0000313" key="3">
    <source>
        <dbReference type="Proteomes" id="UP000030750"/>
    </source>
</evidence>
<dbReference type="VEuPathDB" id="ToxoDB:EBH_0013230"/>
<keyword evidence="3" id="KW-1185">Reference proteome</keyword>
<feature type="transmembrane region" description="Helical" evidence="1">
    <location>
        <begin position="12"/>
        <end position="32"/>
    </location>
</feature>
<sequence length="150" mass="16477">MLASRLYEKGPVMLYDAAWACNLALALTAVALWLNIPFLVSACSCWVAVDQLLWYVDCISYLIRGRFLVGVAKYIANKNTGEGEGKADIKRNSSRTEKGAMDVLNVNVSWRCWADVTHHLPFLGLFDDKPCIFGKKQTTVAAAAPAAAFC</sequence>
<keyword evidence="1" id="KW-0812">Transmembrane</keyword>
<dbReference type="OrthoDB" id="17763at2759"/>
<proteinExistence type="predicted"/>
<dbReference type="AlphaFoldDB" id="U6L943"/>
<protein>
    <submittedName>
        <fullName evidence="2">Uncharacterized protein</fullName>
    </submittedName>
</protein>
<organism evidence="2 3">
    <name type="scientific">Eimeria brunetti</name>
    <dbReference type="NCBI Taxonomy" id="51314"/>
    <lineage>
        <taxon>Eukaryota</taxon>
        <taxon>Sar</taxon>
        <taxon>Alveolata</taxon>
        <taxon>Apicomplexa</taxon>
        <taxon>Conoidasida</taxon>
        <taxon>Coccidia</taxon>
        <taxon>Eucoccidiorida</taxon>
        <taxon>Eimeriorina</taxon>
        <taxon>Eimeriidae</taxon>
        <taxon>Eimeria</taxon>
    </lineage>
</organism>
<evidence type="ECO:0000256" key="1">
    <source>
        <dbReference type="SAM" id="Phobius"/>
    </source>
</evidence>
<name>U6L943_9EIME</name>
<evidence type="ECO:0000313" key="2">
    <source>
        <dbReference type="EMBL" id="CDJ46696.1"/>
    </source>
</evidence>
<keyword evidence="1" id="KW-1133">Transmembrane helix</keyword>
<accession>U6L943</accession>